<sequence>MITREYVTLFLVGSCFLLDYSSQISLHPQLQSRSKTGVMSAKGGTGSKTVRAPFRDMAPLHGRMRLRRRGRQRVQRIKRGWVWNQFFVLEEYMGSEPQYVGKLHTDMDHGDNAVKYTLSGEGTGSIFTIDQITGDIHALVGLDREEKSYYTLKAQVVDIHTGLPLEPESEFIVKVQDINDNEPRFPDGPYSASVPEMSPTGTYVTQVTATDADDPTYGNSARIVYSILHGQPYFSVDPKTDILGRLAEAIYEYTAYPSSAQLSQVAEALVKKHPCLKEPGSFNGCYGWIQRLKHKMNNFRSKLRGVIRTALANMDREVKGEYQVLLQAKDMGGQLGGLASTTTINITLSDVNDNPPRFAKSIFHLRVPESASVGSAVGRIRALDLDAGSNAEVDYAIVPGDEGDMFDIFSNGQSQEGVVVLKKTLDYETKKSYTFKVEASNAHLDSRFLHLGPFKDSATVKVNVLDMDEPPVFTKPSYSMDMYEDTPPGTIIGSVTAQDLDASSSAVRYSLEWNTESDSCFDIDTVEGTISTNEYLDRETAVQHNITVVATKVSEFSYVNHDMLWKGKANNPLLSAKVSVLVNVLDVNEFPPELAVPSDTFVCENSRVGQVIQMVSAVDKDLPPVGQRFFFKSPKELHNRNFTVRDFGNNTAGIMTRRSGFQRLLQDVYVLPVVVEDSGYPAQSSTATLTIRVCSCEAGGSLLTCSAEAVFLPVGLSTGALMAILLCVALLIVMAALFMGQRRHREKETLMTSKEDIRDNVIHYDDEGGGEADTHAFDMGTLRNTHSQRTSTHSSTSKTEKNGYGDGILLHLSSRCDDVRSPDIHRQTANVISATNKTPLSSCGRVTEGDAEMIRDFIEQRLEESQQGYVAPPYDSLATYAYEGEGKVAGSLSSIEESWVLDDTGNFSSLGDWGQQFKTLATILNRQPSTLTEES</sequence>
<gene>
    <name evidence="1" type="ORF">L3Q82_021875</name>
</gene>
<dbReference type="Proteomes" id="UP000831701">
    <property type="component" value="Chromosome 3"/>
</dbReference>
<comment type="caution">
    <text evidence="1">The sequence shown here is derived from an EMBL/GenBank/DDBJ whole genome shotgun (WGS) entry which is preliminary data.</text>
</comment>
<name>A0ACB8X601_9TELE</name>
<evidence type="ECO:0000313" key="2">
    <source>
        <dbReference type="Proteomes" id="UP000831701"/>
    </source>
</evidence>
<organism evidence="1 2">
    <name type="scientific">Scortum barcoo</name>
    <name type="common">barcoo grunter</name>
    <dbReference type="NCBI Taxonomy" id="214431"/>
    <lineage>
        <taxon>Eukaryota</taxon>
        <taxon>Metazoa</taxon>
        <taxon>Chordata</taxon>
        <taxon>Craniata</taxon>
        <taxon>Vertebrata</taxon>
        <taxon>Euteleostomi</taxon>
        <taxon>Actinopterygii</taxon>
        <taxon>Neopterygii</taxon>
        <taxon>Teleostei</taxon>
        <taxon>Neoteleostei</taxon>
        <taxon>Acanthomorphata</taxon>
        <taxon>Eupercaria</taxon>
        <taxon>Centrarchiformes</taxon>
        <taxon>Terapontoidei</taxon>
        <taxon>Terapontidae</taxon>
        <taxon>Scortum</taxon>
    </lineage>
</organism>
<protein>
    <submittedName>
        <fullName evidence="1">Uncharacterized protein</fullName>
    </submittedName>
</protein>
<accession>A0ACB8X601</accession>
<proteinExistence type="predicted"/>
<reference evidence="1" key="1">
    <citation type="submission" date="2022-04" db="EMBL/GenBank/DDBJ databases">
        <title>Jade perch genome.</title>
        <authorList>
            <person name="Chao B."/>
        </authorList>
    </citation>
    <scope>NUCLEOTIDE SEQUENCE</scope>
    <source>
        <strain evidence="1">CB-2022</strain>
    </source>
</reference>
<dbReference type="EMBL" id="CM041533">
    <property type="protein sequence ID" value="KAI3375391.1"/>
    <property type="molecule type" value="Genomic_DNA"/>
</dbReference>
<keyword evidence="2" id="KW-1185">Reference proteome</keyword>
<evidence type="ECO:0000313" key="1">
    <source>
        <dbReference type="EMBL" id="KAI3375391.1"/>
    </source>
</evidence>